<dbReference type="GO" id="GO:0016740">
    <property type="term" value="F:transferase activity"/>
    <property type="evidence" value="ECO:0007669"/>
    <property type="project" value="UniProtKB-KW"/>
</dbReference>
<dbReference type="AlphaFoldDB" id="A0A4U8U884"/>
<keyword evidence="3" id="KW-0808">Transferase</keyword>
<dbReference type="InterPro" id="IPR001173">
    <property type="entry name" value="Glyco_trans_2-like"/>
</dbReference>
<dbReference type="EMBL" id="JRPJ02000021">
    <property type="protein sequence ID" value="TLE10114.1"/>
    <property type="molecule type" value="Genomic_DNA"/>
</dbReference>
<dbReference type="RefSeq" id="WP_138154578.1">
    <property type="nucleotide sequence ID" value="NZ_JRPI02000015.1"/>
</dbReference>
<dbReference type="Proteomes" id="UP000029857">
    <property type="component" value="Unassembled WGS sequence"/>
</dbReference>
<evidence type="ECO:0000313" key="2">
    <source>
        <dbReference type="EMBL" id="TLE07504.1"/>
    </source>
</evidence>
<evidence type="ECO:0000259" key="1">
    <source>
        <dbReference type="Pfam" id="PF00535"/>
    </source>
</evidence>
<evidence type="ECO:0000313" key="3">
    <source>
        <dbReference type="EMBL" id="TLE10114.1"/>
    </source>
</evidence>
<dbReference type="EMBL" id="JRPJ02000014">
    <property type="protein sequence ID" value="TLE10640.1"/>
    <property type="molecule type" value="Genomic_DNA"/>
</dbReference>
<reference evidence="3" key="2">
    <citation type="submission" date="2018-04" db="EMBL/GenBank/DDBJ databases">
        <authorList>
            <person name="Sheh A."/>
            <person name="Shen Z."/>
            <person name="Mannion A.J."/>
            <person name="Fox J.G."/>
        </authorList>
    </citation>
    <scope>NUCLEOTIDE SEQUENCE</scope>
    <source>
        <strain evidence="3">ATCC 49320</strain>
    </source>
</reference>
<feature type="non-terminal residue" evidence="3">
    <location>
        <position position="39"/>
    </location>
</feature>
<proteinExistence type="predicted"/>
<dbReference type="SUPFAM" id="SSF53448">
    <property type="entry name" value="Nucleotide-diphospho-sugar transferases"/>
    <property type="match status" value="1"/>
</dbReference>
<protein>
    <submittedName>
        <fullName evidence="3">Glycosyltransferase family 2 protein</fullName>
    </submittedName>
</protein>
<dbReference type="CDD" id="cd00761">
    <property type="entry name" value="Glyco_tranf_GTA_type"/>
    <property type="match status" value="1"/>
</dbReference>
<accession>A0A4U8U884</accession>
<reference evidence="3 5" key="1">
    <citation type="journal article" date="2014" name="Genome Announc.">
        <title>Draft genome sequences of eight enterohepatic helicobacter species isolated from both laboratory and wild rodents.</title>
        <authorList>
            <person name="Sheh A."/>
            <person name="Shen Z."/>
            <person name="Fox J.G."/>
        </authorList>
    </citation>
    <scope>NUCLEOTIDE SEQUENCE [LARGE SCALE GENOMIC DNA]</scope>
    <source>
        <strain evidence="3 5">ATCC 49320</strain>
    </source>
</reference>
<dbReference type="InterPro" id="IPR029044">
    <property type="entry name" value="Nucleotide-diphossugar_trans"/>
</dbReference>
<organism evidence="3 5">
    <name type="scientific">Helicobacter bilis</name>
    <dbReference type="NCBI Taxonomy" id="37372"/>
    <lineage>
        <taxon>Bacteria</taxon>
        <taxon>Pseudomonadati</taxon>
        <taxon>Campylobacterota</taxon>
        <taxon>Epsilonproteobacteria</taxon>
        <taxon>Campylobacterales</taxon>
        <taxon>Helicobacteraceae</taxon>
        <taxon>Helicobacter</taxon>
    </lineage>
</organism>
<sequence length="39" mass="4401">MQHNTTTTQSPQNKKVGVVIPIYNVAPYLRECLDSVINQ</sequence>
<comment type="caution">
    <text evidence="3">The sequence shown here is derived from an EMBL/GenBank/DDBJ whole genome shotgun (WGS) entry which is preliminary data.</text>
</comment>
<dbReference type="EMBL" id="JRPJ02000098">
    <property type="protein sequence ID" value="TLE07504.1"/>
    <property type="molecule type" value="Genomic_DNA"/>
</dbReference>
<name>A0A4U8U884_9HELI</name>
<evidence type="ECO:0000313" key="4">
    <source>
        <dbReference type="EMBL" id="TLE10640.1"/>
    </source>
</evidence>
<evidence type="ECO:0000313" key="5">
    <source>
        <dbReference type="Proteomes" id="UP000029857"/>
    </source>
</evidence>
<dbReference type="Pfam" id="PF00535">
    <property type="entry name" value="Glycos_transf_2"/>
    <property type="match status" value="1"/>
</dbReference>
<dbReference type="Gene3D" id="3.90.550.10">
    <property type="entry name" value="Spore Coat Polysaccharide Biosynthesis Protein SpsA, Chain A"/>
    <property type="match status" value="1"/>
</dbReference>
<feature type="domain" description="Glycosyltransferase 2-like" evidence="1">
    <location>
        <begin position="18"/>
        <end position="39"/>
    </location>
</feature>
<gene>
    <name evidence="4" type="ORF">LS79_005080</name>
    <name evidence="3" type="ORF">LS79_006775</name>
    <name evidence="2" type="ORF">LS79_011215</name>
</gene>